<dbReference type="InterPro" id="IPR008181">
    <property type="entry name" value="dUTPase"/>
</dbReference>
<dbReference type="GO" id="GO:0000287">
    <property type="term" value="F:magnesium ion binding"/>
    <property type="evidence" value="ECO:0007669"/>
    <property type="project" value="UniProtKB-UniRule"/>
</dbReference>
<feature type="binding site" evidence="7">
    <location>
        <position position="79"/>
    </location>
    <ligand>
        <name>substrate</name>
    </ligand>
</feature>
<dbReference type="Gene3D" id="2.70.40.10">
    <property type="match status" value="1"/>
</dbReference>
<dbReference type="EMBL" id="CAKP01000081">
    <property type="protein sequence ID" value="CCJ33542.1"/>
    <property type="molecule type" value="Genomic_DNA"/>
</dbReference>
<feature type="domain" description="dUTPase-like" evidence="8">
    <location>
        <begin position="14"/>
        <end position="145"/>
    </location>
</feature>
<evidence type="ECO:0000256" key="2">
    <source>
        <dbReference type="ARBA" id="ARBA00022723"/>
    </source>
</evidence>
<dbReference type="Pfam" id="PF00692">
    <property type="entry name" value="dUTPase"/>
    <property type="match status" value="1"/>
</dbReference>
<proteinExistence type="inferred from homology"/>
<dbReference type="InterPro" id="IPR033704">
    <property type="entry name" value="dUTPase_trimeric"/>
</dbReference>
<keyword evidence="3 7" id="KW-0378">Hydrolase</keyword>
<dbReference type="CDD" id="cd07557">
    <property type="entry name" value="trimeric_dUTPase"/>
    <property type="match status" value="1"/>
</dbReference>
<dbReference type="eggNOG" id="COG0756">
    <property type="taxonomic scope" value="Bacteria"/>
</dbReference>
<keyword evidence="10" id="KW-1185">Reference proteome</keyword>
<gene>
    <name evidence="7" type="primary">dut</name>
    <name evidence="9" type="ORF">CAAU_1458</name>
</gene>
<reference evidence="9 10" key="1">
    <citation type="journal article" date="2011" name="J. Bacteriol.">
        <title>Draft genome sequence of Caloramator australicus strain RC3T, a thermoanaerobe from the Great Artesian Basin of Australia.</title>
        <authorList>
            <person name="Ogg C.D."/>
            <person name="Patel B.K.C."/>
        </authorList>
    </citation>
    <scope>NUCLEOTIDE SEQUENCE [LARGE SCALE GENOMIC DNA]</scope>
    <source>
        <strain evidence="9 10">RC3</strain>
    </source>
</reference>
<dbReference type="GO" id="GO:0004170">
    <property type="term" value="F:dUTP diphosphatase activity"/>
    <property type="evidence" value="ECO:0007669"/>
    <property type="project" value="UniProtKB-UniRule"/>
</dbReference>
<comment type="caution">
    <text evidence="7">Lacks conserved residue(s) required for the propagation of feature annotation.</text>
</comment>
<dbReference type="SUPFAM" id="SSF51283">
    <property type="entry name" value="dUTPase-like"/>
    <property type="match status" value="1"/>
</dbReference>
<keyword evidence="2 7" id="KW-0479">Metal-binding</keyword>
<keyword evidence="5 7" id="KW-0546">Nucleotide metabolism</keyword>
<evidence type="ECO:0000313" key="10">
    <source>
        <dbReference type="Proteomes" id="UP000007652"/>
    </source>
</evidence>
<comment type="cofactor">
    <cofactor evidence="7">
        <name>Mg(2+)</name>
        <dbReference type="ChEBI" id="CHEBI:18420"/>
    </cofactor>
</comment>
<dbReference type="GO" id="GO:0046081">
    <property type="term" value="P:dUTP catabolic process"/>
    <property type="evidence" value="ECO:0007669"/>
    <property type="project" value="InterPro"/>
</dbReference>
<dbReference type="NCBIfam" id="TIGR00576">
    <property type="entry name" value="dut"/>
    <property type="match status" value="1"/>
</dbReference>
<feature type="binding site" evidence="7">
    <location>
        <begin position="66"/>
        <end position="68"/>
    </location>
    <ligand>
        <name>substrate</name>
    </ligand>
</feature>
<comment type="caution">
    <text evidence="9">The sequence shown here is derived from an EMBL/GenBank/DDBJ whole genome shotgun (WGS) entry which is preliminary data.</text>
</comment>
<dbReference type="Proteomes" id="UP000007652">
    <property type="component" value="Unassembled WGS sequence"/>
</dbReference>
<dbReference type="InterPro" id="IPR029054">
    <property type="entry name" value="dUTPase-like"/>
</dbReference>
<evidence type="ECO:0000256" key="1">
    <source>
        <dbReference type="ARBA" id="ARBA00006581"/>
    </source>
</evidence>
<dbReference type="AlphaFoldDB" id="I7LJ97"/>
<sequence>MRLFIKRLDDAKDLPLPKYMTKGSVGLDLYANVKEDTIILPNEIRLIPTGISISLPNGYEAQIRPRSGLALKHGISLVNTPGTIDSDYRGEINLILINFGKEPFTVRRGDRIAQMVINKVEIPEVIEVEELDSTERGEGGFGSTGL</sequence>
<evidence type="ECO:0000256" key="3">
    <source>
        <dbReference type="ARBA" id="ARBA00022801"/>
    </source>
</evidence>
<evidence type="ECO:0000256" key="4">
    <source>
        <dbReference type="ARBA" id="ARBA00022842"/>
    </source>
</evidence>
<comment type="function">
    <text evidence="7">This enzyme is involved in nucleotide metabolism: it produces dUMP, the immediate precursor of thymidine nucleotides and it decreases the intracellular concentration of dUTP so that uracil cannot be incorporated into DNA.</text>
</comment>
<dbReference type="HAMAP" id="MF_00116">
    <property type="entry name" value="dUTPase_bact"/>
    <property type="match status" value="1"/>
</dbReference>
<dbReference type="UniPathway" id="UPA00610">
    <property type="reaction ID" value="UER00666"/>
</dbReference>
<evidence type="ECO:0000256" key="5">
    <source>
        <dbReference type="ARBA" id="ARBA00023080"/>
    </source>
</evidence>
<dbReference type="STRING" id="857293.CAAU_1458"/>
<dbReference type="RefSeq" id="WP_008908807.1">
    <property type="nucleotide sequence ID" value="NZ_CAKP01000081.1"/>
</dbReference>
<name>I7LJ97_9CLOT</name>
<dbReference type="OrthoDB" id="9809956at2"/>
<dbReference type="GO" id="GO:0006226">
    <property type="term" value="P:dUMP biosynthetic process"/>
    <property type="evidence" value="ECO:0007669"/>
    <property type="project" value="UniProtKB-UniRule"/>
</dbReference>
<evidence type="ECO:0000256" key="6">
    <source>
        <dbReference type="ARBA" id="ARBA00047686"/>
    </source>
</evidence>
<evidence type="ECO:0000313" key="9">
    <source>
        <dbReference type="EMBL" id="CCJ33542.1"/>
    </source>
</evidence>
<evidence type="ECO:0000256" key="7">
    <source>
        <dbReference type="HAMAP-Rule" id="MF_00116"/>
    </source>
</evidence>
<keyword evidence="4 7" id="KW-0460">Magnesium</keyword>
<evidence type="ECO:0000259" key="8">
    <source>
        <dbReference type="Pfam" id="PF00692"/>
    </source>
</evidence>
<comment type="catalytic activity">
    <reaction evidence="6 7">
        <text>dUTP + H2O = dUMP + diphosphate + H(+)</text>
        <dbReference type="Rhea" id="RHEA:10248"/>
        <dbReference type="ChEBI" id="CHEBI:15377"/>
        <dbReference type="ChEBI" id="CHEBI:15378"/>
        <dbReference type="ChEBI" id="CHEBI:33019"/>
        <dbReference type="ChEBI" id="CHEBI:61555"/>
        <dbReference type="ChEBI" id="CHEBI:246422"/>
        <dbReference type="EC" id="3.6.1.23"/>
    </reaction>
</comment>
<comment type="pathway">
    <text evidence="7">Pyrimidine metabolism; dUMP biosynthesis; dUMP from dCTP (dUTP route): step 2/2.</text>
</comment>
<dbReference type="InterPro" id="IPR036157">
    <property type="entry name" value="dUTPase-like_sf"/>
</dbReference>
<organism evidence="9 10">
    <name type="scientific">Caloramator australicus RC3</name>
    <dbReference type="NCBI Taxonomy" id="857293"/>
    <lineage>
        <taxon>Bacteria</taxon>
        <taxon>Bacillati</taxon>
        <taxon>Bacillota</taxon>
        <taxon>Clostridia</taxon>
        <taxon>Eubacteriales</taxon>
        <taxon>Clostridiaceae</taxon>
        <taxon>Caloramator</taxon>
    </lineage>
</organism>
<feature type="binding site" evidence="7">
    <location>
        <begin position="83"/>
        <end position="85"/>
    </location>
    <ligand>
        <name>substrate</name>
    </ligand>
</feature>
<dbReference type="PANTHER" id="PTHR11241:SF0">
    <property type="entry name" value="DEOXYURIDINE 5'-TRIPHOSPHATE NUCLEOTIDOHYDROLASE"/>
    <property type="match status" value="1"/>
</dbReference>
<dbReference type="EC" id="3.6.1.23" evidence="7"/>
<dbReference type="NCBIfam" id="NF001862">
    <property type="entry name" value="PRK00601.1"/>
    <property type="match status" value="1"/>
</dbReference>
<comment type="similarity">
    <text evidence="1 7">Belongs to the dUTPase family.</text>
</comment>
<accession>I7LJ97</accession>
<protein>
    <recommendedName>
        <fullName evidence="7">Deoxyuridine 5'-triphosphate nucleotidohydrolase</fullName>
        <shortName evidence="7">dUTPase</shortName>
        <ecNumber evidence="7">3.6.1.23</ecNumber>
    </recommendedName>
    <alternativeName>
        <fullName evidence="7">dUTP pyrophosphatase</fullName>
    </alternativeName>
</protein>
<dbReference type="FunFam" id="2.70.40.10:FF:000002">
    <property type="entry name" value="dUTP diphosphatase"/>
    <property type="match status" value="1"/>
</dbReference>
<dbReference type="PANTHER" id="PTHR11241">
    <property type="entry name" value="DEOXYURIDINE 5'-TRIPHOSPHATE NUCLEOTIDOHYDROLASE"/>
    <property type="match status" value="1"/>
</dbReference>